<proteinExistence type="predicted"/>
<evidence type="ECO:0000313" key="4">
    <source>
        <dbReference type="Proteomes" id="UP001597145"/>
    </source>
</evidence>
<comment type="caution">
    <text evidence="3">The sequence shown here is derived from an EMBL/GenBank/DDBJ whole genome shotgun (WGS) entry which is preliminary data.</text>
</comment>
<dbReference type="PROSITE" id="PS50995">
    <property type="entry name" value="HTH_MARR_2"/>
    <property type="match status" value="1"/>
</dbReference>
<dbReference type="RefSeq" id="WP_343976715.1">
    <property type="nucleotide sequence ID" value="NZ_BAAAJG010000008.1"/>
</dbReference>
<dbReference type="PANTHER" id="PTHR33164">
    <property type="entry name" value="TRANSCRIPTIONAL REGULATOR, MARR FAMILY"/>
    <property type="match status" value="1"/>
</dbReference>
<dbReference type="Proteomes" id="UP001597145">
    <property type="component" value="Unassembled WGS sequence"/>
</dbReference>
<dbReference type="InterPro" id="IPR036388">
    <property type="entry name" value="WH-like_DNA-bd_sf"/>
</dbReference>
<dbReference type="Pfam" id="PF12802">
    <property type="entry name" value="MarR_2"/>
    <property type="match status" value="1"/>
</dbReference>
<reference evidence="4" key="1">
    <citation type="journal article" date="2019" name="Int. J. Syst. Evol. Microbiol.">
        <title>The Global Catalogue of Microorganisms (GCM) 10K type strain sequencing project: providing services to taxonomists for standard genome sequencing and annotation.</title>
        <authorList>
            <consortium name="The Broad Institute Genomics Platform"/>
            <consortium name="The Broad Institute Genome Sequencing Center for Infectious Disease"/>
            <person name="Wu L."/>
            <person name="Ma J."/>
        </authorList>
    </citation>
    <scope>NUCLEOTIDE SEQUENCE [LARGE SCALE GENOMIC DNA]</scope>
    <source>
        <strain evidence="4">JCM 12165</strain>
    </source>
</reference>
<evidence type="ECO:0000259" key="2">
    <source>
        <dbReference type="PROSITE" id="PS50995"/>
    </source>
</evidence>
<keyword evidence="4" id="KW-1185">Reference proteome</keyword>
<feature type="compositionally biased region" description="Basic and acidic residues" evidence="1">
    <location>
        <begin position="78"/>
        <end position="91"/>
    </location>
</feature>
<dbReference type="InterPro" id="IPR036390">
    <property type="entry name" value="WH_DNA-bd_sf"/>
</dbReference>
<feature type="region of interest" description="Disordered" evidence="1">
    <location>
        <begin position="78"/>
        <end position="105"/>
    </location>
</feature>
<name>A0ABW4FHG6_9PSEU</name>
<dbReference type="PANTHER" id="PTHR33164:SF106">
    <property type="entry name" value="TRANSCRIPTIONAL REGULATORY PROTEIN"/>
    <property type="match status" value="1"/>
</dbReference>
<feature type="domain" description="HTH marR-type" evidence="2">
    <location>
        <begin position="1"/>
        <end position="139"/>
    </location>
</feature>
<dbReference type="SUPFAM" id="SSF46785">
    <property type="entry name" value="Winged helix' DNA-binding domain"/>
    <property type="match status" value="1"/>
</dbReference>
<dbReference type="SMART" id="SM00347">
    <property type="entry name" value="HTH_MARR"/>
    <property type="match status" value="1"/>
</dbReference>
<gene>
    <name evidence="3" type="ORF">ACFSCY_11630</name>
</gene>
<organism evidence="3 4">
    <name type="scientific">Pseudonocardia aurantiaca</name>
    <dbReference type="NCBI Taxonomy" id="75290"/>
    <lineage>
        <taxon>Bacteria</taxon>
        <taxon>Bacillati</taxon>
        <taxon>Actinomycetota</taxon>
        <taxon>Actinomycetes</taxon>
        <taxon>Pseudonocardiales</taxon>
        <taxon>Pseudonocardiaceae</taxon>
        <taxon>Pseudonocardia</taxon>
    </lineage>
</organism>
<dbReference type="EMBL" id="JBHUCP010000007">
    <property type="protein sequence ID" value="MFD1530093.1"/>
    <property type="molecule type" value="Genomic_DNA"/>
</dbReference>
<dbReference type="InterPro" id="IPR000835">
    <property type="entry name" value="HTH_MarR-typ"/>
</dbReference>
<evidence type="ECO:0000313" key="3">
    <source>
        <dbReference type="EMBL" id="MFD1530093.1"/>
    </source>
</evidence>
<dbReference type="InterPro" id="IPR039422">
    <property type="entry name" value="MarR/SlyA-like"/>
</dbReference>
<protein>
    <submittedName>
        <fullName evidence="3">MarR family winged helix-turn-helix transcriptional regulator</fullName>
    </submittedName>
</protein>
<dbReference type="Gene3D" id="1.10.10.10">
    <property type="entry name" value="Winged helix-like DNA-binding domain superfamily/Winged helix DNA-binding domain"/>
    <property type="match status" value="1"/>
</dbReference>
<evidence type="ECO:0000256" key="1">
    <source>
        <dbReference type="SAM" id="MobiDB-lite"/>
    </source>
</evidence>
<sequence length="152" mass="16609">MSAGEREGSAADWGRRLSTAVVLFHEAVGARMGLSAVDQRALALITREAPVTASRLARLTGLTPGAITGLVDRLERAGHVRRSPDPGDRRRVLISPAPRPPSATRDAFEALGRDMAAVMARYDERELAVIADYVRNTVEVLERQTRRLNDQP</sequence>
<accession>A0ABW4FHG6</accession>